<dbReference type="PROSITE" id="PS00217">
    <property type="entry name" value="SUGAR_TRANSPORT_2"/>
    <property type="match status" value="1"/>
</dbReference>
<dbReference type="HOGENOM" id="CLU_001265_30_12_1"/>
<evidence type="ECO:0000256" key="1">
    <source>
        <dbReference type="ARBA" id="ARBA00004141"/>
    </source>
</evidence>
<dbReference type="Gene3D" id="1.20.1050.10">
    <property type="match status" value="1"/>
</dbReference>
<dbReference type="GO" id="GO:0016020">
    <property type="term" value="C:membrane"/>
    <property type="evidence" value="ECO:0007669"/>
    <property type="project" value="UniProtKB-SubCell"/>
</dbReference>
<evidence type="ECO:0000256" key="8">
    <source>
        <dbReference type="RuleBase" id="RU003346"/>
    </source>
</evidence>
<dbReference type="InterPro" id="IPR005828">
    <property type="entry name" value="MFS_sugar_transport-like"/>
</dbReference>
<dbReference type="PANTHER" id="PTHR48022:SF2">
    <property type="entry name" value="PLASTIDIC GLUCOSE TRANSPORTER 4"/>
    <property type="match status" value="1"/>
</dbReference>
<dbReference type="InterPro" id="IPR036282">
    <property type="entry name" value="Glutathione-S-Trfase_C_sf"/>
</dbReference>
<dbReference type="InterPro" id="IPR020846">
    <property type="entry name" value="MFS_dom"/>
</dbReference>
<dbReference type="Gene3D" id="1.20.1250.20">
    <property type="entry name" value="MFS general substrate transporter like domains"/>
    <property type="match status" value="1"/>
</dbReference>
<keyword evidence="3 8" id="KW-0813">Transport</keyword>
<dbReference type="NCBIfam" id="TIGR00879">
    <property type="entry name" value="SP"/>
    <property type="match status" value="1"/>
</dbReference>
<feature type="transmembrane region" description="Helical" evidence="10">
    <location>
        <begin position="73"/>
        <end position="96"/>
    </location>
</feature>
<evidence type="ECO:0000256" key="9">
    <source>
        <dbReference type="SAM" id="MobiDB-lite"/>
    </source>
</evidence>
<feature type="transmembrane region" description="Helical" evidence="10">
    <location>
        <begin position="415"/>
        <end position="434"/>
    </location>
</feature>
<sequence>MDPSASTSTGPPNINTSAGPIPPRAVEKKRNIHAIAAFCSLGGLLFGLDTGSIGSLTVMPQFLSIFSNVENSAIHGTLVATILISASISSSAAGWLSDRFSRKRTAMCGGFLFALGAAIEAGSVHLAMLIVGRLVVGVGEGFFMSALGVYLVEISPPDVRGRVVCMLQLFVTLGIAIGYFVCYGSVDIDLSIAWRLPFMLQSVVALGLAIGMPFLPYSPRWLFQQGRNEEALKVLESFNMSSSSEKEKEELRAKFGAEGVREKQASIAESFRDPKARWRTILAIFLFGMQQLSGIDGVLFYAPLLFTQAGLASRQASFLASGISGILNVVCTIPTQLWLMDRWGRRPSAIIGGLVMAGSMIGIGTLYATGASTGKAKWVIVALIYIFVAAFATTWAVVLRLFCTEIQPSRTRATASSLAVSANWIVNLGVALSTPSFLARSPSGPYFLFGGCLLVTSIVCVIWMPETLGKSLQEIDEVYTYKYPEQIKLQANKSWEYARPHDAQQTAANCEDSGYVGETKRLYSVLDTRLTDREYLAGPLKDTYSIADINVRP</sequence>
<dbReference type="InterPro" id="IPR050360">
    <property type="entry name" value="MFS_Sugar_Transporters"/>
</dbReference>
<evidence type="ECO:0000256" key="7">
    <source>
        <dbReference type="ARBA" id="ARBA00049119"/>
    </source>
</evidence>
<protein>
    <recommendedName>
        <fullName evidence="11">Major facilitator superfamily (MFS) profile domain-containing protein</fullName>
    </recommendedName>
</protein>
<dbReference type="SUPFAM" id="SSF103473">
    <property type="entry name" value="MFS general substrate transporter"/>
    <property type="match status" value="1"/>
</dbReference>
<comment type="catalytic activity">
    <reaction evidence="7">
        <text>myo-inositol(out) + H(+)(out) = myo-inositol(in) + H(+)(in)</text>
        <dbReference type="Rhea" id="RHEA:60364"/>
        <dbReference type="ChEBI" id="CHEBI:15378"/>
        <dbReference type="ChEBI" id="CHEBI:17268"/>
    </reaction>
</comment>
<evidence type="ECO:0000313" key="13">
    <source>
        <dbReference type="Proteomes" id="UP000027195"/>
    </source>
</evidence>
<evidence type="ECO:0000256" key="6">
    <source>
        <dbReference type="ARBA" id="ARBA00023136"/>
    </source>
</evidence>
<evidence type="ECO:0000256" key="5">
    <source>
        <dbReference type="ARBA" id="ARBA00022989"/>
    </source>
</evidence>
<keyword evidence="13" id="KW-1185">Reference proteome</keyword>
<dbReference type="EMBL" id="KL198037">
    <property type="protein sequence ID" value="KDQ14511.1"/>
    <property type="molecule type" value="Genomic_DNA"/>
</dbReference>
<dbReference type="InterPro" id="IPR036259">
    <property type="entry name" value="MFS_trans_sf"/>
</dbReference>
<evidence type="ECO:0000259" key="11">
    <source>
        <dbReference type="PROSITE" id="PS50850"/>
    </source>
</evidence>
<dbReference type="SUPFAM" id="SSF47616">
    <property type="entry name" value="GST C-terminal domain-like"/>
    <property type="match status" value="1"/>
</dbReference>
<dbReference type="GO" id="GO:0005351">
    <property type="term" value="F:carbohydrate:proton symporter activity"/>
    <property type="evidence" value="ECO:0007669"/>
    <property type="project" value="TreeGrafter"/>
</dbReference>
<dbReference type="PRINTS" id="PR00171">
    <property type="entry name" value="SUGRTRNSPORT"/>
</dbReference>
<evidence type="ECO:0000256" key="10">
    <source>
        <dbReference type="SAM" id="Phobius"/>
    </source>
</evidence>
<dbReference type="InterPro" id="IPR003663">
    <property type="entry name" value="Sugar/inositol_transpt"/>
</dbReference>
<dbReference type="STRING" id="930990.A0A067MSG1"/>
<gene>
    <name evidence="12" type="ORF">BOTBODRAFT_145628</name>
</gene>
<feature type="transmembrane region" description="Helical" evidence="10">
    <location>
        <begin position="378"/>
        <end position="403"/>
    </location>
</feature>
<evidence type="ECO:0000313" key="12">
    <source>
        <dbReference type="EMBL" id="KDQ14511.1"/>
    </source>
</evidence>
<feature type="domain" description="Major facilitator superfamily (MFS) profile" evidence="11">
    <location>
        <begin position="35"/>
        <end position="468"/>
    </location>
</feature>
<keyword evidence="5 10" id="KW-1133">Transmembrane helix</keyword>
<feature type="transmembrane region" description="Helical" evidence="10">
    <location>
        <begin position="108"/>
        <end position="128"/>
    </location>
</feature>
<proteinExistence type="inferred from homology"/>
<keyword evidence="6 10" id="KW-0472">Membrane</keyword>
<evidence type="ECO:0000256" key="3">
    <source>
        <dbReference type="ARBA" id="ARBA00022448"/>
    </source>
</evidence>
<reference evidence="13" key="1">
    <citation type="journal article" date="2014" name="Proc. Natl. Acad. Sci. U.S.A.">
        <title>Extensive sampling of basidiomycete genomes demonstrates inadequacy of the white-rot/brown-rot paradigm for wood decay fungi.</title>
        <authorList>
            <person name="Riley R."/>
            <person name="Salamov A.A."/>
            <person name="Brown D.W."/>
            <person name="Nagy L.G."/>
            <person name="Floudas D."/>
            <person name="Held B.W."/>
            <person name="Levasseur A."/>
            <person name="Lombard V."/>
            <person name="Morin E."/>
            <person name="Otillar R."/>
            <person name="Lindquist E.A."/>
            <person name="Sun H."/>
            <person name="LaButti K.M."/>
            <person name="Schmutz J."/>
            <person name="Jabbour D."/>
            <person name="Luo H."/>
            <person name="Baker S.E."/>
            <person name="Pisabarro A.G."/>
            <person name="Walton J.D."/>
            <person name="Blanchette R.A."/>
            <person name="Henrissat B."/>
            <person name="Martin F."/>
            <person name="Cullen D."/>
            <person name="Hibbett D.S."/>
            <person name="Grigoriev I.V."/>
        </authorList>
    </citation>
    <scope>NUCLEOTIDE SEQUENCE [LARGE SCALE GENOMIC DNA]</scope>
    <source>
        <strain evidence="13">FD-172 SS1</strain>
    </source>
</reference>
<feature type="transmembrane region" description="Helical" evidence="10">
    <location>
        <begin position="446"/>
        <end position="464"/>
    </location>
</feature>
<dbReference type="FunFam" id="1.20.1250.20:FF:000134">
    <property type="entry name" value="MFS sugar transporter protein"/>
    <property type="match status" value="1"/>
</dbReference>
<dbReference type="PANTHER" id="PTHR48022">
    <property type="entry name" value="PLASTIDIC GLUCOSE TRANSPORTER 4"/>
    <property type="match status" value="1"/>
</dbReference>
<feature type="transmembrane region" description="Helical" evidence="10">
    <location>
        <begin position="281"/>
        <end position="306"/>
    </location>
</feature>
<evidence type="ECO:0000256" key="4">
    <source>
        <dbReference type="ARBA" id="ARBA00022692"/>
    </source>
</evidence>
<feature type="transmembrane region" description="Helical" evidence="10">
    <location>
        <begin position="198"/>
        <end position="217"/>
    </location>
</feature>
<name>A0A067MSG1_BOTB1</name>
<dbReference type="Pfam" id="PF00083">
    <property type="entry name" value="Sugar_tr"/>
    <property type="match status" value="1"/>
</dbReference>
<keyword evidence="4 10" id="KW-0812">Transmembrane</keyword>
<feature type="compositionally biased region" description="Polar residues" evidence="9">
    <location>
        <begin position="1"/>
        <end position="18"/>
    </location>
</feature>
<evidence type="ECO:0000256" key="2">
    <source>
        <dbReference type="ARBA" id="ARBA00010992"/>
    </source>
</evidence>
<comment type="similarity">
    <text evidence="2 8">Belongs to the major facilitator superfamily. Sugar transporter (TC 2.A.1.1) family.</text>
</comment>
<dbReference type="Proteomes" id="UP000027195">
    <property type="component" value="Unassembled WGS sequence"/>
</dbReference>
<feature type="transmembrane region" description="Helical" evidence="10">
    <location>
        <begin position="318"/>
        <end position="339"/>
    </location>
</feature>
<feature type="transmembrane region" description="Helical" evidence="10">
    <location>
        <begin position="32"/>
        <end position="53"/>
    </location>
</feature>
<dbReference type="InParanoid" id="A0A067MSG1"/>
<dbReference type="InterPro" id="IPR005829">
    <property type="entry name" value="Sugar_transporter_CS"/>
</dbReference>
<comment type="subcellular location">
    <subcellularLocation>
        <location evidence="1">Membrane</location>
        <topology evidence="1">Multi-pass membrane protein</topology>
    </subcellularLocation>
</comment>
<feature type="region of interest" description="Disordered" evidence="9">
    <location>
        <begin position="1"/>
        <end position="23"/>
    </location>
</feature>
<dbReference type="AlphaFoldDB" id="A0A067MSG1"/>
<feature type="transmembrane region" description="Helical" evidence="10">
    <location>
        <begin position="164"/>
        <end position="186"/>
    </location>
</feature>
<organism evidence="12 13">
    <name type="scientific">Botryobasidium botryosum (strain FD-172 SS1)</name>
    <dbReference type="NCBI Taxonomy" id="930990"/>
    <lineage>
        <taxon>Eukaryota</taxon>
        <taxon>Fungi</taxon>
        <taxon>Dikarya</taxon>
        <taxon>Basidiomycota</taxon>
        <taxon>Agaricomycotina</taxon>
        <taxon>Agaricomycetes</taxon>
        <taxon>Cantharellales</taxon>
        <taxon>Botryobasidiaceae</taxon>
        <taxon>Botryobasidium</taxon>
    </lineage>
</organism>
<dbReference type="OrthoDB" id="5399138at2759"/>
<feature type="transmembrane region" description="Helical" evidence="10">
    <location>
        <begin position="134"/>
        <end position="152"/>
    </location>
</feature>
<dbReference type="PROSITE" id="PS50850">
    <property type="entry name" value="MFS"/>
    <property type="match status" value="1"/>
</dbReference>
<accession>A0A067MSG1</accession>
<feature type="transmembrane region" description="Helical" evidence="10">
    <location>
        <begin position="351"/>
        <end position="372"/>
    </location>
</feature>